<feature type="transmembrane region" description="Helical" evidence="8">
    <location>
        <begin position="188"/>
        <end position="210"/>
    </location>
</feature>
<feature type="transmembrane region" description="Helical" evidence="8">
    <location>
        <begin position="46"/>
        <end position="70"/>
    </location>
</feature>
<feature type="transmembrane region" description="Helical" evidence="8">
    <location>
        <begin position="222"/>
        <end position="241"/>
    </location>
</feature>
<feature type="transmembrane region" description="Helical" evidence="8">
    <location>
        <begin position="432"/>
        <end position="452"/>
    </location>
</feature>
<evidence type="ECO:0000313" key="9">
    <source>
        <dbReference type="EMBL" id="KSU82038.1"/>
    </source>
</evidence>
<feature type="transmembrane region" description="Helical" evidence="8">
    <location>
        <begin position="379"/>
        <end position="400"/>
    </location>
</feature>
<dbReference type="InterPro" id="IPR001734">
    <property type="entry name" value="Na/solute_symporter"/>
</dbReference>
<dbReference type="PROSITE" id="PS50283">
    <property type="entry name" value="NA_SOLUT_SYMP_3"/>
    <property type="match status" value="1"/>
</dbReference>
<dbReference type="AlphaFoldDB" id="A0A0V8J4X2"/>
<keyword evidence="3" id="KW-0813">Transport</keyword>
<name>A0A0V8J4X2_9BACL</name>
<feature type="transmembrane region" description="Helical" evidence="8">
    <location>
        <begin position="354"/>
        <end position="373"/>
    </location>
</feature>
<evidence type="ECO:0000313" key="10">
    <source>
        <dbReference type="Proteomes" id="UP000054099"/>
    </source>
</evidence>
<dbReference type="CDD" id="cd10322">
    <property type="entry name" value="SLC5sbd"/>
    <property type="match status" value="1"/>
</dbReference>
<feature type="transmembrane region" description="Helical" evidence="8">
    <location>
        <begin position="125"/>
        <end position="149"/>
    </location>
</feature>
<feature type="transmembrane region" description="Helical" evidence="8">
    <location>
        <begin position="6"/>
        <end position="25"/>
    </location>
</feature>
<dbReference type="GO" id="GO:0005886">
    <property type="term" value="C:plasma membrane"/>
    <property type="evidence" value="ECO:0007669"/>
    <property type="project" value="TreeGrafter"/>
</dbReference>
<comment type="subcellular location">
    <subcellularLocation>
        <location evidence="1">Membrane</location>
        <topology evidence="1">Multi-pass membrane protein</topology>
    </subcellularLocation>
</comment>
<dbReference type="Proteomes" id="UP000054099">
    <property type="component" value="Unassembled WGS sequence"/>
</dbReference>
<feature type="transmembrane region" description="Helical" evidence="8">
    <location>
        <begin position="76"/>
        <end position="95"/>
    </location>
</feature>
<dbReference type="OrthoDB" id="9810181at2"/>
<keyword evidence="4 8" id="KW-0812">Transmembrane</keyword>
<feature type="transmembrane region" description="Helical" evidence="8">
    <location>
        <begin position="155"/>
        <end position="176"/>
    </location>
</feature>
<dbReference type="PANTHER" id="PTHR48086:SF7">
    <property type="entry name" value="SODIUM-SOLUTE SYMPORTER-RELATED"/>
    <property type="match status" value="1"/>
</dbReference>
<protein>
    <recommendedName>
        <fullName evidence="11">Sodium:solute symporter</fullName>
    </recommendedName>
</protein>
<dbReference type="RefSeq" id="WP_061973931.1">
    <property type="nucleotide sequence ID" value="NZ_FMAV01000003.1"/>
</dbReference>
<evidence type="ECO:0000256" key="2">
    <source>
        <dbReference type="ARBA" id="ARBA00006434"/>
    </source>
</evidence>
<dbReference type="Gene3D" id="1.20.1730.10">
    <property type="entry name" value="Sodium/glucose cotransporter"/>
    <property type="match status" value="1"/>
</dbReference>
<keyword evidence="5 8" id="KW-1133">Transmembrane helix</keyword>
<evidence type="ECO:0000256" key="4">
    <source>
        <dbReference type="ARBA" id="ARBA00022692"/>
    </source>
</evidence>
<feature type="transmembrane region" description="Helical" evidence="8">
    <location>
        <begin position="306"/>
        <end position="334"/>
    </location>
</feature>
<evidence type="ECO:0000256" key="7">
    <source>
        <dbReference type="RuleBase" id="RU362091"/>
    </source>
</evidence>
<sequence length="477" mass="50913">MLTASTIIMGIVILYVLATSCLGVYTKRFSKSSDKYMTGGKAFGPFVIGVLMMSEFIGTGSTIGTAQTAFSEGISASWNLITLALAFALFAYTLAKKFHERGEYTISGAISKTYGNGARTITSIVMIYALGVVNVSMYAGGAATLSAILHIPHSMAAILVGVVTVVYVSLGGMFAVAYTNLIHAFFKYVGLILAVSFSLAAVGGFSGLSIEMKPSMLNWTGISWPTIIAWTIANIGSIFSTQYIIQAVSSTTDDANAKKASIYAGLMVIPVGIMAALIGMAASVLFPDIASSEAFPMTTTLMNPFLAGLVIAGLIAAVFGTVAASTIGAAALLLKDFYTPFFNREGSDSKSLRFSRIATIVMGLLPIPFAIFAPEILNTIFFARALRTTIAVIVILMFYFPRFSSGFGATMGMVSAVVTTTIWFLSGNPLHIDNIYIAAITPLIVMSIDHLFRKNKRVHQNEQSIDMNDSYQVKKIE</sequence>
<reference evidence="9 10" key="1">
    <citation type="journal article" date="2014" name="Antonie Van Leeuwenhoek">
        <title>Fictibacillus enclensis sp. nov., isolated from marine sediment.</title>
        <authorList>
            <person name="Dastager S.G."/>
            <person name="Mawlankar R."/>
            <person name="Srinivasan K."/>
            <person name="Tang S.K."/>
            <person name="Lee J.C."/>
            <person name="Ramana V.V."/>
            <person name="Shouche Y.S."/>
        </authorList>
    </citation>
    <scope>NUCLEOTIDE SEQUENCE [LARGE SCALE GENOMIC DNA]</scope>
    <source>
        <strain evidence="9 10">NIO-1003</strain>
    </source>
</reference>
<evidence type="ECO:0008006" key="11">
    <source>
        <dbReference type="Google" id="ProtNLM"/>
    </source>
</evidence>
<dbReference type="Pfam" id="PF00474">
    <property type="entry name" value="SSF"/>
    <property type="match status" value="1"/>
</dbReference>
<dbReference type="InterPro" id="IPR038377">
    <property type="entry name" value="Na/Glc_symporter_sf"/>
</dbReference>
<feature type="transmembrane region" description="Helical" evidence="8">
    <location>
        <begin position="262"/>
        <end position="286"/>
    </location>
</feature>
<evidence type="ECO:0000256" key="3">
    <source>
        <dbReference type="ARBA" id="ARBA00022448"/>
    </source>
</evidence>
<evidence type="ECO:0000256" key="6">
    <source>
        <dbReference type="ARBA" id="ARBA00023136"/>
    </source>
</evidence>
<evidence type="ECO:0000256" key="8">
    <source>
        <dbReference type="SAM" id="Phobius"/>
    </source>
</evidence>
<dbReference type="EMBL" id="LNQN01000005">
    <property type="protein sequence ID" value="KSU82038.1"/>
    <property type="molecule type" value="Genomic_DNA"/>
</dbReference>
<organism evidence="9 10">
    <name type="scientific">Fictibacillus enclensis</name>
    <dbReference type="NCBI Taxonomy" id="1017270"/>
    <lineage>
        <taxon>Bacteria</taxon>
        <taxon>Bacillati</taxon>
        <taxon>Bacillota</taxon>
        <taxon>Bacilli</taxon>
        <taxon>Bacillales</taxon>
        <taxon>Fictibacillaceae</taxon>
        <taxon>Fictibacillus</taxon>
    </lineage>
</organism>
<comment type="caution">
    <text evidence="9">The sequence shown here is derived from an EMBL/GenBank/DDBJ whole genome shotgun (WGS) entry which is preliminary data.</text>
</comment>
<feature type="transmembrane region" description="Helical" evidence="8">
    <location>
        <begin position="407"/>
        <end position="426"/>
    </location>
</feature>
<evidence type="ECO:0000256" key="5">
    <source>
        <dbReference type="ARBA" id="ARBA00022989"/>
    </source>
</evidence>
<dbReference type="PANTHER" id="PTHR48086">
    <property type="entry name" value="SODIUM/PROLINE SYMPORTER-RELATED"/>
    <property type="match status" value="1"/>
</dbReference>
<keyword evidence="10" id="KW-1185">Reference proteome</keyword>
<proteinExistence type="inferred from homology"/>
<comment type="similarity">
    <text evidence="2 7">Belongs to the sodium:solute symporter (SSF) (TC 2.A.21) family.</text>
</comment>
<accession>A0A0V8J4X2</accession>
<dbReference type="InterPro" id="IPR050277">
    <property type="entry name" value="Sodium:Solute_Symporter"/>
</dbReference>
<dbReference type="GO" id="GO:0022857">
    <property type="term" value="F:transmembrane transporter activity"/>
    <property type="evidence" value="ECO:0007669"/>
    <property type="project" value="InterPro"/>
</dbReference>
<evidence type="ECO:0000256" key="1">
    <source>
        <dbReference type="ARBA" id="ARBA00004141"/>
    </source>
</evidence>
<keyword evidence="6 8" id="KW-0472">Membrane</keyword>
<gene>
    <name evidence="9" type="ORF">AS030_17320</name>
</gene>